<accession>A0AA39TKS6</accession>
<comment type="caution">
    <text evidence="1">The sequence shown here is derived from an EMBL/GenBank/DDBJ whole genome shotgun (WGS) entry which is preliminary data.</text>
</comment>
<gene>
    <name evidence="1" type="ORF">EDD18DRAFT_1407629</name>
</gene>
<evidence type="ECO:0000313" key="1">
    <source>
        <dbReference type="EMBL" id="KAK0493241.1"/>
    </source>
</evidence>
<protein>
    <submittedName>
        <fullName evidence="1">Uncharacterized protein</fullName>
    </submittedName>
</protein>
<dbReference type="AlphaFoldDB" id="A0AA39TKS6"/>
<name>A0AA39TKS6_9AGAR</name>
<proteinExistence type="predicted"/>
<dbReference type="EMBL" id="JAUEPU010000026">
    <property type="protein sequence ID" value="KAK0493241.1"/>
    <property type="molecule type" value="Genomic_DNA"/>
</dbReference>
<keyword evidence="2" id="KW-1185">Reference proteome</keyword>
<dbReference type="Proteomes" id="UP001175228">
    <property type="component" value="Unassembled WGS sequence"/>
</dbReference>
<organism evidence="1 2">
    <name type="scientific">Armillaria luteobubalina</name>
    <dbReference type="NCBI Taxonomy" id="153913"/>
    <lineage>
        <taxon>Eukaryota</taxon>
        <taxon>Fungi</taxon>
        <taxon>Dikarya</taxon>
        <taxon>Basidiomycota</taxon>
        <taxon>Agaricomycotina</taxon>
        <taxon>Agaricomycetes</taxon>
        <taxon>Agaricomycetidae</taxon>
        <taxon>Agaricales</taxon>
        <taxon>Marasmiineae</taxon>
        <taxon>Physalacriaceae</taxon>
        <taxon>Armillaria</taxon>
    </lineage>
</organism>
<reference evidence="1" key="1">
    <citation type="submission" date="2023-06" db="EMBL/GenBank/DDBJ databases">
        <authorList>
            <consortium name="Lawrence Berkeley National Laboratory"/>
            <person name="Ahrendt S."/>
            <person name="Sahu N."/>
            <person name="Indic B."/>
            <person name="Wong-Bajracharya J."/>
            <person name="Merenyi Z."/>
            <person name="Ke H.-M."/>
            <person name="Monk M."/>
            <person name="Kocsube S."/>
            <person name="Drula E."/>
            <person name="Lipzen A."/>
            <person name="Balint B."/>
            <person name="Henrissat B."/>
            <person name="Andreopoulos B."/>
            <person name="Martin F.M."/>
            <person name="Harder C.B."/>
            <person name="Rigling D."/>
            <person name="Ford K.L."/>
            <person name="Foster G.D."/>
            <person name="Pangilinan J."/>
            <person name="Papanicolaou A."/>
            <person name="Barry K."/>
            <person name="LaButti K."/>
            <person name="Viragh M."/>
            <person name="Koriabine M."/>
            <person name="Yan M."/>
            <person name="Riley R."/>
            <person name="Champramary S."/>
            <person name="Plett K.L."/>
            <person name="Tsai I.J."/>
            <person name="Slot J."/>
            <person name="Sipos G."/>
            <person name="Plett J."/>
            <person name="Nagy L.G."/>
            <person name="Grigoriev I.V."/>
        </authorList>
    </citation>
    <scope>NUCLEOTIDE SEQUENCE</scope>
    <source>
        <strain evidence="1">HWK02</strain>
    </source>
</reference>
<evidence type="ECO:0000313" key="2">
    <source>
        <dbReference type="Proteomes" id="UP001175228"/>
    </source>
</evidence>
<sequence length="98" mass="11237">MLSNISADILYYRGSTKDPQWIDVEPDMYPVLCSVTADTREAAKGLKLLRRPDGNSYFILKFDIILLFGKPELKAQICWKENGVEKRGPARVVYDRDL</sequence>